<dbReference type="EMBL" id="PUHY01000010">
    <property type="protein sequence ID" value="PQO34777.1"/>
    <property type="molecule type" value="Genomic_DNA"/>
</dbReference>
<dbReference type="OrthoDB" id="6857704at2"/>
<comment type="caution">
    <text evidence="1">The sequence shown here is derived from an EMBL/GenBank/DDBJ whole genome shotgun (WGS) entry which is preliminary data.</text>
</comment>
<dbReference type="Proteomes" id="UP000238322">
    <property type="component" value="Unassembled WGS sequence"/>
</dbReference>
<sequence length="198" mass="22595">MRYVILVERKREAPAMYTAEVDRDDAAYLRKAIDTLRPLSAEDYMRGPAAILHMLARYSYVLDGNDVYWCVEWTPGMIMIKFSRSGQMQWTALRSPVPDFGGRNPTKEDSAAYDKDAPNHQVNLIFDPWIAQSDAEDREAKGFRRADAKTEATFEAALAKVNEIGEQIELQHGNDLEAWVYRGEEEVEKMVGEGTRID</sequence>
<evidence type="ECO:0000313" key="1">
    <source>
        <dbReference type="EMBL" id="PQO34777.1"/>
    </source>
</evidence>
<evidence type="ECO:0000313" key="2">
    <source>
        <dbReference type="Proteomes" id="UP000238322"/>
    </source>
</evidence>
<name>A0A2S8FRK2_9BACT</name>
<organism evidence="1 2">
    <name type="scientific">Blastopirellula marina</name>
    <dbReference type="NCBI Taxonomy" id="124"/>
    <lineage>
        <taxon>Bacteria</taxon>
        <taxon>Pseudomonadati</taxon>
        <taxon>Planctomycetota</taxon>
        <taxon>Planctomycetia</taxon>
        <taxon>Pirellulales</taxon>
        <taxon>Pirellulaceae</taxon>
        <taxon>Blastopirellula</taxon>
    </lineage>
</organism>
<dbReference type="AlphaFoldDB" id="A0A2S8FRK2"/>
<accession>A0A2S8FRK2</accession>
<gene>
    <name evidence="1" type="ORF">C5Y83_14855</name>
</gene>
<reference evidence="1 2" key="1">
    <citation type="submission" date="2018-02" db="EMBL/GenBank/DDBJ databases">
        <title>Comparative genomes isolates from brazilian mangrove.</title>
        <authorList>
            <person name="Araujo J.E."/>
            <person name="Taketani R.G."/>
            <person name="Silva M.C.P."/>
            <person name="Loureco M.V."/>
            <person name="Andreote F.D."/>
        </authorList>
    </citation>
    <scope>NUCLEOTIDE SEQUENCE [LARGE SCALE GENOMIC DNA]</scope>
    <source>
        <strain evidence="1 2">Hex-1 MGV</strain>
    </source>
</reference>
<protein>
    <submittedName>
        <fullName evidence="1">Uncharacterized protein</fullName>
    </submittedName>
</protein>
<proteinExistence type="predicted"/>
<dbReference type="RefSeq" id="WP_105330507.1">
    <property type="nucleotide sequence ID" value="NZ_PUHY01000010.1"/>
</dbReference>